<dbReference type="AlphaFoldDB" id="A0A285NHG3"/>
<evidence type="ECO:0000313" key="2">
    <source>
        <dbReference type="Proteomes" id="UP000219439"/>
    </source>
</evidence>
<keyword evidence="2" id="KW-1185">Reference proteome</keyword>
<reference evidence="1 2" key="1">
    <citation type="submission" date="2017-09" db="EMBL/GenBank/DDBJ databases">
        <authorList>
            <person name="Ehlers B."/>
            <person name="Leendertz F.H."/>
        </authorList>
    </citation>
    <scope>NUCLEOTIDE SEQUENCE [LARGE SCALE GENOMIC DNA]</scope>
    <source>
        <strain evidence="1 2">DSM 18289</strain>
    </source>
</reference>
<gene>
    <name evidence="1" type="ORF">SAMN06265368_1778</name>
</gene>
<dbReference type="EMBL" id="OBEL01000001">
    <property type="protein sequence ID" value="SNZ08708.1"/>
    <property type="molecule type" value="Genomic_DNA"/>
</dbReference>
<proteinExistence type="predicted"/>
<name>A0A285NHG3_9HYPH</name>
<accession>A0A285NHG3</accession>
<dbReference type="Proteomes" id="UP000219439">
    <property type="component" value="Unassembled WGS sequence"/>
</dbReference>
<evidence type="ECO:0000313" key="1">
    <source>
        <dbReference type="EMBL" id="SNZ08708.1"/>
    </source>
</evidence>
<protein>
    <submittedName>
        <fullName evidence="1">Uncharacterized protein</fullName>
    </submittedName>
</protein>
<sequence length="53" mass="5953">MGASYLFFLLLLKGPAGLQVEVLPDFCPWMLCCVTGRLKTDKAIGNDWTFKED</sequence>
<organism evidence="1 2">
    <name type="scientific">Cohaesibacter gelatinilyticus</name>
    <dbReference type="NCBI Taxonomy" id="372072"/>
    <lineage>
        <taxon>Bacteria</taxon>
        <taxon>Pseudomonadati</taxon>
        <taxon>Pseudomonadota</taxon>
        <taxon>Alphaproteobacteria</taxon>
        <taxon>Hyphomicrobiales</taxon>
        <taxon>Cohaesibacteraceae</taxon>
    </lineage>
</organism>